<protein>
    <recommendedName>
        <fullName evidence="3">NusG domain-containing protein</fullName>
    </recommendedName>
</protein>
<proteinExistence type="predicted"/>
<name>A0ABP3HPB7_9BACL</name>
<evidence type="ECO:0000313" key="2">
    <source>
        <dbReference type="Proteomes" id="UP001500340"/>
    </source>
</evidence>
<sequence>MLKLKRGDVLLIVILLVLGSAWLLFRQALESRQSYDPAKLVAEINVNGELYKSVPLDSGEQNIDIRTEYGHNILKVYDHGIQMIYADCPKKISMQMGFISQPNETIICVPNRVYVEIVPNGAPDPAEDGIDAYVR</sequence>
<organism evidence="1 2">
    <name type="scientific">Paenibacillus motobuensis</name>
    <dbReference type="NCBI Taxonomy" id="295324"/>
    <lineage>
        <taxon>Bacteria</taxon>
        <taxon>Bacillati</taxon>
        <taxon>Bacillota</taxon>
        <taxon>Bacilli</taxon>
        <taxon>Bacillales</taxon>
        <taxon>Paenibacillaceae</taxon>
        <taxon>Paenibacillus</taxon>
    </lineage>
</organism>
<comment type="caution">
    <text evidence="1">The sequence shown here is derived from an EMBL/GenBank/DDBJ whole genome shotgun (WGS) entry which is preliminary data.</text>
</comment>
<keyword evidence="2" id="KW-1185">Reference proteome</keyword>
<dbReference type="CDD" id="cd09911">
    <property type="entry name" value="Lin0431_like"/>
    <property type="match status" value="1"/>
</dbReference>
<gene>
    <name evidence="1" type="ORF">GCM10008933_04140</name>
</gene>
<dbReference type="EMBL" id="BAAACX010000004">
    <property type="protein sequence ID" value="GAA0376123.1"/>
    <property type="molecule type" value="Genomic_DNA"/>
</dbReference>
<dbReference type="Pfam" id="PF07009">
    <property type="entry name" value="NusG_II"/>
    <property type="match status" value="1"/>
</dbReference>
<dbReference type="Gene3D" id="2.60.320.10">
    <property type="entry name" value="N-utilization substance G protein NusG, insert domain"/>
    <property type="match status" value="1"/>
</dbReference>
<dbReference type="RefSeq" id="WP_343856859.1">
    <property type="nucleotide sequence ID" value="NZ_BAAACX010000004.1"/>
</dbReference>
<dbReference type="InterPro" id="IPR038690">
    <property type="entry name" value="NusG_2_sf"/>
</dbReference>
<evidence type="ECO:0008006" key="3">
    <source>
        <dbReference type="Google" id="ProtNLM"/>
    </source>
</evidence>
<evidence type="ECO:0000313" key="1">
    <source>
        <dbReference type="EMBL" id="GAA0376123.1"/>
    </source>
</evidence>
<reference evidence="2" key="1">
    <citation type="journal article" date="2019" name="Int. J. Syst. Evol. Microbiol.">
        <title>The Global Catalogue of Microorganisms (GCM) 10K type strain sequencing project: providing services to taxonomists for standard genome sequencing and annotation.</title>
        <authorList>
            <consortium name="The Broad Institute Genomics Platform"/>
            <consortium name="The Broad Institute Genome Sequencing Center for Infectious Disease"/>
            <person name="Wu L."/>
            <person name="Ma J."/>
        </authorList>
    </citation>
    <scope>NUCLEOTIDE SEQUENCE [LARGE SCALE GENOMIC DNA]</scope>
    <source>
        <strain evidence="2">JCM 12774</strain>
    </source>
</reference>
<accession>A0ABP3HPB7</accession>
<dbReference type="Proteomes" id="UP001500340">
    <property type="component" value="Unassembled WGS sequence"/>
</dbReference>